<accession>A0A6J8EQD5</accession>
<organism evidence="1 2">
    <name type="scientific">Mytilus coruscus</name>
    <name type="common">Sea mussel</name>
    <dbReference type="NCBI Taxonomy" id="42192"/>
    <lineage>
        <taxon>Eukaryota</taxon>
        <taxon>Metazoa</taxon>
        <taxon>Spiralia</taxon>
        <taxon>Lophotrochozoa</taxon>
        <taxon>Mollusca</taxon>
        <taxon>Bivalvia</taxon>
        <taxon>Autobranchia</taxon>
        <taxon>Pteriomorphia</taxon>
        <taxon>Mytilida</taxon>
        <taxon>Mytiloidea</taxon>
        <taxon>Mytilidae</taxon>
        <taxon>Mytilinae</taxon>
        <taxon>Mytilus</taxon>
    </lineage>
</organism>
<dbReference type="InterPro" id="IPR013783">
    <property type="entry name" value="Ig-like_fold"/>
</dbReference>
<dbReference type="EMBL" id="CACVKT020009464">
    <property type="protein sequence ID" value="CAC5421942.1"/>
    <property type="molecule type" value="Genomic_DNA"/>
</dbReference>
<dbReference type="AlphaFoldDB" id="A0A6J8EQD5"/>
<dbReference type="OrthoDB" id="10608992at2759"/>
<gene>
    <name evidence="1" type="ORF">MCOR_54026</name>
</gene>
<dbReference type="Proteomes" id="UP000507470">
    <property type="component" value="Unassembled WGS sequence"/>
</dbReference>
<name>A0A6J8EQD5_MYTCO</name>
<evidence type="ECO:0000313" key="1">
    <source>
        <dbReference type="EMBL" id="CAC5421942.1"/>
    </source>
</evidence>
<keyword evidence="2" id="KW-1185">Reference proteome</keyword>
<sequence>MRSSISILDWHISLSHCRICMTYTVSEDILRLSCKVDNLEFKVLFSDPHNNEQAFCLLSYPTVLCHHHYSNSSINQNLSTNETVFTIRGKINANVNGKWLCRHGNRFERATVDIKFDAVSDIKGLDITANQTLPFVDGATVEITCAAQITGRFAKLTWDCSNATAAKNSILNCSTVLSKISYKASVVHNGSFCRCIAKIGRFVTSTSINLNIQANFELHLIEHVRCNSSTPVSIYCKINKRQAKSGFAPWIHSFNGIFIRYLKGDQNDTCSIISIDSCALEDTGQYFCRAWVKELSQIIWKNKTTSLIINGRYYAAPGSSNQPNVYNDIQIPVVEESHDHQYSDIENEQIETDKDSSESGWSLSQAHYMEVDSMI</sequence>
<dbReference type="InterPro" id="IPR036179">
    <property type="entry name" value="Ig-like_dom_sf"/>
</dbReference>
<proteinExistence type="predicted"/>
<protein>
    <recommendedName>
        <fullName evidence="3">Ig-like domain-containing protein</fullName>
    </recommendedName>
</protein>
<reference evidence="1 2" key="1">
    <citation type="submission" date="2020-06" db="EMBL/GenBank/DDBJ databases">
        <authorList>
            <person name="Li R."/>
            <person name="Bekaert M."/>
        </authorList>
    </citation>
    <scope>NUCLEOTIDE SEQUENCE [LARGE SCALE GENOMIC DNA]</scope>
    <source>
        <strain evidence="2">wild</strain>
    </source>
</reference>
<evidence type="ECO:0000313" key="2">
    <source>
        <dbReference type="Proteomes" id="UP000507470"/>
    </source>
</evidence>
<evidence type="ECO:0008006" key="3">
    <source>
        <dbReference type="Google" id="ProtNLM"/>
    </source>
</evidence>
<dbReference type="SUPFAM" id="SSF48726">
    <property type="entry name" value="Immunoglobulin"/>
    <property type="match status" value="1"/>
</dbReference>
<dbReference type="Gene3D" id="2.60.40.10">
    <property type="entry name" value="Immunoglobulins"/>
    <property type="match status" value="1"/>
</dbReference>